<gene>
    <name evidence="1" type="ORF">HPB49_018995</name>
</gene>
<dbReference type="Proteomes" id="UP000821865">
    <property type="component" value="Chromosome 5"/>
</dbReference>
<protein>
    <submittedName>
        <fullName evidence="1">Uncharacterized protein</fullName>
    </submittedName>
</protein>
<reference evidence="1" key="1">
    <citation type="submission" date="2020-05" db="EMBL/GenBank/DDBJ databases">
        <title>Large-scale comparative analyses of tick genomes elucidate their genetic diversity and vector capacities.</title>
        <authorList>
            <person name="Jia N."/>
            <person name="Wang J."/>
            <person name="Shi W."/>
            <person name="Du L."/>
            <person name="Sun Y."/>
            <person name="Zhan W."/>
            <person name="Jiang J."/>
            <person name="Wang Q."/>
            <person name="Zhang B."/>
            <person name="Ji P."/>
            <person name="Sakyi L.B."/>
            <person name="Cui X."/>
            <person name="Yuan T."/>
            <person name="Jiang B."/>
            <person name="Yang W."/>
            <person name="Lam T.T.-Y."/>
            <person name="Chang Q."/>
            <person name="Ding S."/>
            <person name="Wang X."/>
            <person name="Zhu J."/>
            <person name="Ruan X."/>
            <person name="Zhao L."/>
            <person name="Wei J."/>
            <person name="Que T."/>
            <person name="Du C."/>
            <person name="Cheng J."/>
            <person name="Dai P."/>
            <person name="Han X."/>
            <person name="Huang E."/>
            <person name="Gao Y."/>
            <person name="Liu J."/>
            <person name="Shao H."/>
            <person name="Ye R."/>
            <person name="Li L."/>
            <person name="Wei W."/>
            <person name="Wang X."/>
            <person name="Wang C."/>
            <person name="Yang T."/>
            <person name="Huo Q."/>
            <person name="Li W."/>
            <person name="Guo W."/>
            <person name="Chen H."/>
            <person name="Zhou L."/>
            <person name="Ni X."/>
            <person name="Tian J."/>
            <person name="Zhou Y."/>
            <person name="Sheng Y."/>
            <person name="Liu T."/>
            <person name="Pan Y."/>
            <person name="Xia L."/>
            <person name="Li J."/>
            <person name="Zhao F."/>
            <person name="Cao W."/>
        </authorList>
    </citation>
    <scope>NUCLEOTIDE SEQUENCE</scope>
    <source>
        <strain evidence="1">Dsil-2018</strain>
    </source>
</reference>
<name>A0ACB8CSH3_DERSI</name>
<evidence type="ECO:0000313" key="2">
    <source>
        <dbReference type="Proteomes" id="UP000821865"/>
    </source>
</evidence>
<evidence type="ECO:0000313" key="1">
    <source>
        <dbReference type="EMBL" id="KAH7950044.1"/>
    </source>
</evidence>
<sequence>MVCTMSDRITSRLQFPTDGLCDFIFFDSLYKNGSNMLSDPATYSSSLNIFLNDHRAYRRTTLGVGLAFDNLLAAETDLRKRNPSPLEPFWRQSIFHVGIIDTPSSAIRSQTKAAITTLKGINRLLDTQRVRGNFSITAIAAPNAKADWSVAFAKDFKSLSFTPFLFIVFGHYRFGDNMVPHCAIMPPTRHPDDAPPEDIAKHYDFDLATAVLSLSELYDKGAQTRGHVSVTLKGRWAKPLSPDKATFFQRCESDPDIESFGSYTEVCPGVGAGSRGRLDYSKKHFAMITYIQSLKRTFVYDDEKAFATKLCYTKSLGSHVTFGIAVYDIDYDDYENKCSSVNKYKHNSRLKALKKVVESFRKQDKSFNENVCKKYAAP</sequence>
<organism evidence="1 2">
    <name type="scientific">Dermacentor silvarum</name>
    <name type="common">Tick</name>
    <dbReference type="NCBI Taxonomy" id="543639"/>
    <lineage>
        <taxon>Eukaryota</taxon>
        <taxon>Metazoa</taxon>
        <taxon>Ecdysozoa</taxon>
        <taxon>Arthropoda</taxon>
        <taxon>Chelicerata</taxon>
        <taxon>Arachnida</taxon>
        <taxon>Acari</taxon>
        <taxon>Parasitiformes</taxon>
        <taxon>Ixodida</taxon>
        <taxon>Ixodoidea</taxon>
        <taxon>Ixodidae</taxon>
        <taxon>Rhipicephalinae</taxon>
        <taxon>Dermacentor</taxon>
    </lineage>
</organism>
<proteinExistence type="predicted"/>
<accession>A0ACB8CSH3</accession>
<keyword evidence="2" id="KW-1185">Reference proteome</keyword>
<dbReference type="EMBL" id="CM023474">
    <property type="protein sequence ID" value="KAH7950044.1"/>
    <property type="molecule type" value="Genomic_DNA"/>
</dbReference>
<comment type="caution">
    <text evidence="1">The sequence shown here is derived from an EMBL/GenBank/DDBJ whole genome shotgun (WGS) entry which is preliminary data.</text>
</comment>